<dbReference type="EMBL" id="LT576035">
    <property type="protein sequence ID" value="SBN37761.1"/>
    <property type="molecule type" value="Genomic_DNA"/>
</dbReference>
<protein>
    <submittedName>
        <fullName evidence="1">Uncharacterized protein</fullName>
    </submittedName>
</protein>
<name>A0A2C7AR11_9ACTN</name>
<dbReference type="AlphaFoldDB" id="A0A2C7AR11"/>
<dbReference type="RefSeq" id="WP_197703694.1">
    <property type="nucleotide sequence ID" value="NZ_CCYV01000072.1"/>
</dbReference>
<organism evidence="1">
    <name type="scientific">Propionibacterium freudenreichii</name>
    <dbReference type="NCBI Taxonomy" id="1744"/>
    <lineage>
        <taxon>Bacteria</taxon>
        <taxon>Bacillati</taxon>
        <taxon>Actinomycetota</taxon>
        <taxon>Actinomycetes</taxon>
        <taxon>Propionibacteriales</taxon>
        <taxon>Propionibacteriaceae</taxon>
        <taxon>Propionibacterium</taxon>
    </lineage>
</organism>
<accession>A0A2C7AR11</accession>
<gene>
    <name evidence="1" type="ORF">PFR_JS10_118</name>
</gene>
<proteinExistence type="predicted"/>
<sequence>MQFTARVLSGNVRLLLGMIRANQPWAFVARLSRALVVAAATDILTLVAADLWGLITIHGVVGV</sequence>
<reference evidence="1" key="1">
    <citation type="submission" date="2016-05" db="EMBL/GenBank/DDBJ databases">
        <authorList>
            <person name="Lavstsen T."/>
            <person name="Jespersen J.S."/>
        </authorList>
    </citation>
    <scope>NUCLEOTIDE SEQUENCE</scope>
    <source>
        <strain evidence="1">PFRJS10</strain>
    </source>
</reference>
<evidence type="ECO:0000313" key="1">
    <source>
        <dbReference type="EMBL" id="SBN37761.1"/>
    </source>
</evidence>